<dbReference type="InterPro" id="IPR038390">
    <property type="entry name" value="Metal_Tscrpt_repr_sf"/>
</dbReference>
<dbReference type="Proteomes" id="UP001241537">
    <property type="component" value="Unassembled WGS sequence"/>
</dbReference>
<dbReference type="PANTHER" id="PTHR33677:SF3">
    <property type="entry name" value="COPPER-SENSING TRANSCRIPTIONAL REPRESSOR RICR"/>
    <property type="match status" value="1"/>
</dbReference>
<reference evidence="1" key="1">
    <citation type="submission" date="2023-07" db="EMBL/GenBank/DDBJ databases">
        <title>Genomic Encyclopedia of Type Strains, Phase IV (KMG-IV): sequencing the most valuable type-strain genomes for metagenomic binning, comparative biology and taxonomic classification.</title>
        <authorList>
            <person name="Goeker M."/>
        </authorList>
    </citation>
    <scope>NUCLEOTIDE SEQUENCE</scope>
    <source>
        <strain evidence="1">DSM 19659</strain>
    </source>
</reference>
<dbReference type="GO" id="GO:0003677">
    <property type="term" value="F:DNA binding"/>
    <property type="evidence" value="ECO:0007669"/>
    <property type="project" value="UniProtKB-KW"/>
</dbReference>
<name>A0AAE4AJX4_9FIRM</name>
<dbReference type="CDD" id="cd10156">
    <property type="entry name" value="FpFrmR-Cterm-like_DUF156"/>
    <property type="match status" value="1"/>
</dbReference>
<dbReference type="Gene3D" id="1.20.58.1000">
    <property type="entry name" value="Metal-sensitive repressor, helix protomer"/>
    <property type="match status" value="1"/>
</dbReference>
<evidence type="ECO:0000313" key="1">
    <source>
        <dbReference type="EMBL" id="MDQ0151435.1"/>
    </source>
</evidence>
<evidence type="ECO:0000313" key="2">
    <source>
        <dbReference type="Proteomes" id="UP001241537"/>
    </source>
</evidence>
<comment type="caution">
    <text evidence="1">The sequence shown here is derived from an EMBL/GenBank/DDBJ whole genome shotgun (WGS) entry which is preliminary data.</text>
</comment>
<accession>A0AAE4AJX4</accession>
<keyword evidence="2" id="KW-1185">Reference proteome</keyword>
<keyword evidence="1" id="KW-0238">DNA-binding</keyword>
<dbReference type="Pfam" id="PF02583">
    <property type="entry name" value="Trns_repr_metal"/>
    <property type="match status" value="1"/>
</dbReference>
<protein>
    <submittedName>
        <fullName evidence="1">DNA-binding FrmR family transcriptional regulator</fullName>
    </submittedName>
</protein>
<proteinExistence type="predicted"/>
<dbReference type="EMBL" id="JAUSTO010000001">
    <property type="protein sequence ID" value="MDQ0151435.1"/>
    <property type="molecule type" value="Genomic_DNA"/>
</dbReference>
<dbReference type="AlphaFoldDB" id="A0AAE4AJX4"/>
<dbReference type="GO" id="GO:0045892">
    <property type="term" value="P:negative regulation of DNA-templated transcription"/>
    <property type="evidence" value="ECO:0007669"/>
    <property type="project" value="UniProtKB-ARBA"/>
</dbReference>
<sequence>MSELKRSNEIEIKEALCPESMETEGGGCCACSGRTKQRGEKEYRDLMNRLNRIEGQIRGIKSMLERDAYCIDILNQVSAANCALNSFNKVLLANHLRSCVVEDVQSGGSEKLDELVKTLQKLMK</sequence>
<dbReference type="GO" id="GO:0046872">
    <property type="term" value="F:metal ion binding"/>
    <property type="evidence" value="ECO:0007669"/>
    <property type="project" value="InterPro"/>
</dbReference>
<dbReference type="PANTHER" id="PTHR33677">
    <property type="entry name" value="TRANSCRIPTIONAL REPRESSOR FRMR-RELATED"/>
    <property type="match status" value="1"/>
</dbReference>
<dbReference type="InterPro" id="IPR003735">
    <property type="entry name" value="Metal_Tscrpt_repr"/>
</dbReference>
<gene>
    <name evidence="1" type="ORF">J2S20_000109</name>
</gene>
<organism evidence="1 2">
    <name type="scientific">Moryella indoligenes</name>
    <dbReference type="NCBI Taxonomy" id="371674"/>
    <lineage>
        <taxon>Bacteria</taxon>
        <taxon>Bacillati</taxon>
        <taxon>Bacillota</taxon>
        <taxon>Clostridia</taxon>
        <taxon>Lachnospirales</taxon>
        <taxon>Lachnospiraceae</taxon>
        <taxon>Moryella</taxon>
    </lineage>
</organism>